<name>A0A076G853_BPMCO</name>
<feature type="compositionally biased region" description="Acidic residues" evidence="1">
    <location>
        <begin position="70"/>
        <end position="87"/>
    </location>
</feature>
<organism evidence="2 3">
    <name type="scientific">Mycobacterium phage YungJamal</name>
    <dbReference type="NCBI Taxonomy" id="1505226"/>
    <lineage>
        <taxon>Viruses</taxon>
        <taxon>Duplodnaviria</taxon>
        <taxon>Heunggongvirae</taxon>
        <taxon>Uroviricota</taxon>
        <taxon>Caudoviricetes</taxon>
        <taxon>Corndogvirus</taxon>
        <taxon>Mycobacterium phage Corndog</taxon>
    </lineage>
</organism>
<dbReference type="Proteomes" id="UP000028668">
    <property type="component" value="Segment"/>
</dbReference>
<accession>A0A076G853</accession>
<proteinExistence type="predicted"/>
<protein>
    <submittedName>
        <fullName evidence="2">Uncharacterized protein</fullName>
    </submittedName>
</protein>
<feature type="region of interest" description="Disordered" evidence="1">
    <location>
        <begin position="49"/>
        <end position="106"/>
    </location>
</feature>
<dbReference type="EMBL" id="KJ829260">
    <property type="protein sequence ID" value="AII28286.1"/>
    <property type="molecule type" value="Genomic_DNA"/>
</dbReference>
<evidence type="ECO:0000256" key="1">
    <source>
        <dbReference type="SAM" id="MobiDB-lite"/>
    </source>
</evidence>
<evidence type="ECO:0000313" key="3">
    <source>
        <dbReference type="Proteomes" id="UP000028668"/>
    </source>
</evidence>
<reference evidence="2" key="1">
    <citation type="submission" date="2014-05" db="EMBL/GenBank/DDBJ databases">
        <authorList>
            <person name="Pacey E."/>
            <person name="Bowman C.A."/>
            <person name="Russell D.A."/>
            <person name="Pope W.H."/>
            <person name="Jacobs-Sera D."/>
            <person name="Hendrix R.W."/>
            <person name="Hatfull G.F."/>
        </authorList>
    </citation>
    <scope>NUCLEOTIDE SEQUENCE [LARGE SCALE GENOMIC DNA]</scope>
</reference>
<gene>
    <name evidence="2" type="primary">47</name>
    <name evidence="2" type="ORF">PBI_YUNGJAMAL_47</name>
</gene>
<sequence>MRESAVHKYRLLAQCYVPIGGGLKFKHAGQIVTLDAKAAAKLDGLIEPVGVRKPNTPRKAQAKRPKVDEPEVLESEAGEPESVEEVTSDAGETTGAVQRAGSEDRE</sequence>
<evidence type="ECO:0000313" key="2">
    <source>
        <dbReference type="EMBL" id="AII28286.1"/>
    </source>
</evidence>